<reference evidence="1 2" key="1">
    <citation type="journal article" date="2007" name="J. Bacteriol.">
        <title>Whole-genome analysis of the methyl tert-butyl ether-degrading beta-proteobacterium Methylibium petroleiphilum PM1.</title>
        <authorList>
            <person name="Kane S.R."/>
            <person name="Chakicherla A.Y."/>
            <person name="Chain P.S.G."/>
            <person name="Schmidt R."/>
            <person name="Shin M.W."/>
            <person name="Legler T.C."/>
            <person name="Scow K.M."/>
            <person name="Larimer F.W."/>
            <person name="Lucas S.M."/>
            <person name="Richardson P.M."/>
            <person name="Hristova K.R."/>
        </authorList>
    </citation>
    <scope>NUCLEOTIDE SEQUENCE [LARGE SCALE GENOMIC DNA]</scope>
    <source>
        <strain evidence="2">ATCC BAA-1232 / LMG 22953 / PM1</strain>
    </source>
</reference>
<dbReference type="STRING" id="420662.Mpe_A0142"/>
<dbReference type="RefSeq" id="WP_011827743.1">
    <property type="nucleotide sequence ID" value="NC_008825.1"/>
</dbReference>
<dbReference type="EMBL" id="CP000555">
    <property type="protein sequence ID" value="ABM93104.1"/>
    <property type="molecule type" value="Genomic_DNA"/>
</dbReference>
<protein>
    <submittedName>
        <fullName evidence="1">Uncharacterized protein</fullName>
    </submittedName>
</protein>
<dbReference type="KEGG" id="mpt:Mpe_A0142"/>
<evidence type="ECO:0000313" key="1">
    <source>
        <dbReference type="EMBL" id="ABM93104.1"/>
    </source>
</evidence>
<dbReference type="eggNOG" id="ENOG503089T">
    <property type="taxonomic scope" value="Bacteria"/>
</dbReference>
<dbReference type="HOGENOM" id="CLU_117154_0_0_4"/>
<dbReference type="AlphaFoldDB" id="A2SC15"/>
<name>A2SC15_METPP</name>
<sequence length="202" mass="22127">MQTVIECRHHEPLARWGAALRRRAAPLGGLVRLGAAALLVACALAPLARDAAPADGALRAVEWPRQFDGRTLRPLALSPVEQRFANAFPGAIGRFSDGERLLVLRDVQRPTRMLHPAADCYRGLGYSIAAARLERDAQQRLWRCFEAERGAQRLRVCERIADAEGQAYTDTSAWFWAAALGRSTGPWQAVTTVAVVDSGAMR</sequence>
<keyword evidence="2" id="KW-1185">Reference proteome</keyword>
<gene>
    <name evidence="1" type="ordered locus">Mpe_A0142</name>
</gene>
<proteinExistence type="predicted"/>
<accession>A2SC15</accession>
<evidence type="ECO:0000313" key="2">
    <source>
        <dbReference type="Proteomes" id="UP000000366"/>
    </source>
</evidence>
<organism evidence="1 2">
    <name type="scientific">Methylibium petroleiphilum (strain ATCC BAA-1232 / LMG 22953 / PM1)</name>
    <dbReference type="NCBI Taxonomy" id="420662"/>
    <lineage>
        <taxon>Bacteria</taxon>
        <taxon>Pseudomonadati</taxon>
        <taxon>Pseudomonadota</taxon>
        <taxon>Betaproteobacteria</taxon>
        <taxon>Burkholderiales</taxon>
        <taxon>Sphaerotilaceae</taxon>
        <taxon>Methylibium</taxon>
    </lineage>
</organism>
<dbReference type="Proteomes" id="UP000000366">
    <property type="component" value="Chromosome"/>
</dbReference>